<keyword evidence="2" id="KW-1185">Reference proteome</keyword>
<reference evidence="1 2" key="1">
    <citation type="submission" date="2024-01" db="EMBL/GenBank/DDBJ databases">
        <title>The genomes of 5 underutilized Papilionoideae crops provide insights into root nodulation and disease resistanc.</title>
        <authorList>
            <person name="Jiang F."/>
        </authorList>
    </citation>
    <scope>NUCLEOTIDE SEQUENCE [LARGE SCALE GENOMIC DNA]</scope>
    <source>
        <strain evidence="1">LVBAO_FW01</strain>
        <tissue evidence="1">Leaves</tissue>
    </source>
</reference>
<proteinExistence type="predicted"/>
<evidence type="ECO:0000313" key="2">
    <source>
        <dbReference type="Proteomes" id="UP001367508"/>
    </source>
</evidence>
<dbReference type="AlphaFoldDB" id="A0AAN9L4F0"/>
<protein>
    <submittedName>
        <fullName evidence="1">Uncharacterized protein</fullName>
    </submittedName>
</protein>
<dbReference type="EMBL" id="JAYMYQ010000005">
    <property type="protein sequence ID" value="KAK7328979.1"/>
    <property type="molecule type" value="Genomic_DNA"/>
</dbReference>
<evidence type="ECO:0000313" key="1">
    <source>
        <dbReference type="EMBL" id="KAK7328979.1"/>
    </source>
</evidence>
<accession>A0AAN9L4F0</accession>
<dbReference type="Proteomes" id="UP001367508">
    <property type="component" value="Unassembled WGS sequence"/>
</dbReference>
<organism evidence="1 2">
    <name type="scientific">Canavalia gladiata</name>
    <name type="common">Sword bean</name>
    <name type="synonym">Dolichos gladiatus</name>
    <dbReference type="NCBI Taxonomy" id="3824"/>
    <lineage>
        <taxon>Eukaryota</taxon>
        <taxon>Viridiplantae</taxon>
        <taxon>Streptophyta</taxon>
        <taxon>Embryophyta</taxon>
        <taxon>Tracheophyta</taxon>
        <taxon>Spermatophyta</taxon>
        <taxon>Magnoliopsida</taxon>
        <taxon>eudicotyledons</taxon>
        <taxon>Gunneridae</taxon>
        <taxon>Pentapetalae</taxon>
        <taxon>rosids</taxon>
        <taxon>fabids</taxon>
        <taxon>Fabales</taxon>
        <taxon>Fabaceae</taxon>
        <taxon>Papilionoideae</taxon>
        <taxon>50 kb inversion clade</taxon>
        <taxon>NPAAA clade</taxon>
        <taxon>indigoferoid/millettioid clade</taxon>
        <taxon>Phaseoleae</taxon>
        <taxon>Canavalia</taxon>
    </lineage>
</organism>
<name>A0AAN9L4F0_CANGL</name>
<gene>
    <name evidence="1" type="ORF">VNO77_23120</name>
</gene>
<comment type="caution">
    <text evidence="1">The sequence shown here is derived from an EMBL/GenBank/DDBJ whole genome shotgun (WGS) entry which is preliminary data.</text>
</comment>
<sequence>MQLKPPHLTKLHSILASIAANFTNITSFTAPGAPPKHVKTSQSPLFSPQRQDQLLKYDIVASLDPCIRNTITSTKSSHAAR</sequence>